<dbReference type="VEuPathDB" id="FungiDB:Z519_05152"/>
<dbReference type="Proteomes" id="UP000053789">
    <property type="component" value="Unassembled WGS sequence"/>
</dbReference>
<evidence type="ECO:0000313" key="1">
    <source>
        <dbReference type="EMBL" id="KIW93837.1"/>
    </source>
</evidence>
<dbReference type="RefSeq" id="XP_016620506.1">
    <property type="nucleotide sequence ID" value="XM_016762893.1"/>
</dbReference>
<organism evidence="1 2">
    <name type="scientific">Cladophialophora bantiana (strain ATCC 10958 / CBS 173.52 / CDC B-1940 / NIH 8579)</name>
    <name type="common">Xylohypha bantiana</name>
    <dbReference type="NCBI Taxonomy" id="1442370"/>
    <lineage>
        <taxon>Eukaryota</taxon>
        <taxon>Fungi</taxon>
        <taxon>Dikarya</taxon>
        <taxon>Ascomycota</taxon>
        <taxon>Pezizomycotina</taxon>
        <taxon>Eurotiomycetes</taxon>
        <taxon>Chaetothyriomycetidae</taxon>
        <taxon>Chaetothyriales</taxon>
        <taxon>Herpotrichiellaceae</taxon>
        <taxon>Cladophialophora</taxon>
    </lineage>
</organism>
<gene>
    <name evidence="1" type="ORF">Z519_05152</name>
</gene>
<dbReference type="EMBL" id="KN846986">
    <property type="protein sequence ID" value="KIW93837.1"/>
    <property type="molecule type" value="Genomic_DNA"/>
</dbReference>
<proteinExistence type="predicted"/>
<dbReference type="HOGENOM" id="CLU_1348782_0_0_1"/>
<reference evidence="1" key="1">
    <citation type="submission" date="2015-01" db="EMBL/GenBank/DDBJ databases">
        <title>The Genome Sequence of Cladophialophora bantiana CBS 173.52.</title>
        <authorList>
            <consortium name="The Broad Institute Genomics Platform"/>
            <person name="Cuomo C."/>
            <person name="de Hoog S."/>
            <person name="Gorbushina A."/>
            <person name="Stielow B."/>
            <person name="Teixiera M."/>
            <person name="Abouelleil A."/>
            <person name="Chapman S.B."/>
            <person name="Priest M."/>
            <person name="Young S.K."/>
            <person name="Wortman J."/>
            <person name="Nusbaum C."/>
            <person name="Birren B."/>
        </authorList>
    </citation>
    <scope>NUCLEOTIDE SEQUENCE [LARGE SCALE GENOMIC DNA]</scope>
    <source>
        <strain evidence="1">CBS 173.52</strain>
    </source>
</reference>
<accession>A0A0D2G5C2</accession>
<protein>
    <submittedName>
        <fullName evidence="1">Uncharacterized protein</fullName>
    </submittedName>
</protein>
<name>A0A0D2G5C2_CLAB1</name>
<dbReference type="AlphaFoldDB" id="A0A0D2G5C2"/>
<evidence type="ECO:0000313" key="2">
    <source>
        <dbReference type="Proteomes" id="UP000053789"/>
    </source>
</evidence>
<keyword evidence="2" id="KW-1185">Reference proteome</keyword>
<sequence>MPCTPTGDARWMRGTINSSDAESHVLFLTVDRSPFSELGLVNIVGKDVRDLTGECAIDDIDCEQWSSHVQDGEVQAVFLPLIMYDGNRCVAVDTSCKGDHCNLMGVSQPIRPGAREDETRAQQNLEELQGRFDAERCSLRGEVDKGRRGRQRVERTLTPVRQQPELKISEGQRNLDLLKVNFCELAEFLEKLREELQYARSTL</sequence>
<dbReference type="GeneID" id="27698080"/>